<keyword evidence="2" id="KW-1185">Reference proteome</keyword>
<dbReference type="Proteomes" id="UP001202328">
    <property type="component" value="Unassembled WGS sequence"/>
</dbReference>
<dbReference type="EMBL" id="JAJJMB010007708">
    <property type="protein sequence ID" value="KAI3927788.1"/>
    <property type="molecule type" value="Genomic_DNA"/>
</dbReference>
<evidence type="ECO:0000313" key="1">
    <source>
        <dbReference type="EMBL" id="KAI3927788.1"/>
    </source>
</evidence>
<sequence length="85" mass="9531">MITSASHTNNDVILVNHNHKVFTEGVQMNGDGMSSDCTYPNSPNYQGNHASLFFFIQEEETLDRLVVSSCLVIFQISCNVRRSGY</sequence>
<accession>A0AAD4XMQ7</accession>
<reference evidence="1" key="1">
    <citation type="submission" date="2022-04" db="EMBL/GenBank/DDBJ databases">
        <title>A functionally conserved STORR gene fusion in Papaver species that diverged 16.8 million years ago.</title>
        <authorList>
            <person name="Catania T."/>
        </authorList>
    </citation>
    <scope>NUCLEOTIDE SEQUENCE</scope>
    <source>
        <strain evidence="1">S-188037</strain>
    </source>
</reference>
<comment type="caution">
    <text evidence="1">The sequence shown here is derived from an EMBL/GenBank/DDBJ whole genome shotgun (WGS) entry which is preliminary data.</text>
</comment>
<dbReference type="AlphaFoldDB" id="A0AAD4XMQ7"/>
<protein>
    <submittedName>
        <fullName evidence="1">Uncharacterized protein</fullName>
    </submittedName>
</protein>
<gene>
    <name evidence="1" type="ORF">MKW98_023389</name>
</gene>
<name>A0AAD4XMQ7_9MAGN</name>
<organism evidence="1 2">
    <name type="scientific">Papaver atlanticum</name>
    <dbReference type="NCBI Taxonomy" id="357466"/>
    <lineage>
        <taxon>Eukaryota</taxon>
        <taxon>Viridiplantae</taxon>
        <taxon>Streptophyta</taxon>
        <taxon>Embryophyta</taxon>
        <taxon>Tracheophyta</taxon>
        <taxon>Spermatophyta</taxon>
        <taxon>Magnoliopsida</taxon>
        <taxon>Ranunculales</taxon>
        <taxon>Papaveraceae</taxon>
        <taxon>Papaveroideae</taxon>
        <taxon>Papaver</taxon>
    </lineage>
</organism>
<evidence type="ECO:0000313" key="2">
    <source>
        <dbReference type="Proteomes" id="UP001202328"/>
    </source>
</evidence>
<proteinExistence type="predicted"/>